<protein>
    <submittedName>
        <fullName evidence="1">Uncharacterized protein</fullName>
    </submittedName>
</protein>
<reference evidence="1" key="1">
    <citation type="submission" date="2022-06" db="EMBL/GenBank/DDBJ databases">
        <title>Sphingomonas sp. nov. isolated from rhizosphere soil of tomato.</title>
        <authorList>
            <person name="Dong H."/>
            <person name="Gao R."/>
        </authorList>
    </citation>
    <scope>NUCLEOTIDE SEQUENCE</scope>
    <source>
        <strain evidence="1">MMSM24</strain>
    </source>
</reference>
<proteinExistence type="predicted"/>
<name>A0AA41ZGP9_9SPHN</name>
<organism evidence="1 2">
    <name type="scientific">Sphingomonas lycopersici</name>
    <dbReference type="NCBI Taxonomy" id="2951807"/>
    <lineage>
        <taxon>Bacteria</taxon>
        <taxon>Pseudomonadati</taxon>
        <taxon>Pseudomonadota</taxon>
        <taxon>Alphaproteobacteria</taxon>
        <taxon>Sphingomonadales</taxon>
        <taxon>Sphingomonadaceae</taxon>
        <taxon>Sphingomonas</taxon>
    </lineage>
</organism>
<accession>A0AA41ZGP9</accession>
<sequence>MALIKALAKLASSAETQRASDFPPEELRLEWEDAFAIIENRSLDKERDGACTRICAIRTFNEYLWSLPAEPDPMWHRDNLDKQPWPIIRTRASDLLASLGHPYAFHSSR</sequence>
<gene>
    <name evidence="1" type="ORF">NEE01_16045</name>
</gene>
<dbReference type="RefSeq" id="WP_265269685.1">
    <property type="nucleotide sequence ID" value="NZ_JANFAV010000012.1"/>
</dbReference>
<keyword evidence="2" id="KW-1185">Reference proteome</keyword>
<dbReference type="Proteomes" id="UP001165565">
    <property type="component" value="Unassembled WGS sequence"/>
</dbReference>
<dbReference type="EMBL" id="JANFAV010000012">
    <property type="protein sequence ID" value="MCW6536291.1"/>
    <property type="molecule type" value="Genomic_DNA"/>
</dbReference>
<evidence type="ECO:0000313" key="1">
    <source>
        <dbReference type="EMBL" id="MCW6536291.1"/>
    </source>
</evidence>
<evidence type="ECO:0000313" key="2">
    <source>
        <dbReference type="Proteomes" id="UP001165565"/>
    </source>
</evidence>
<comment type="caution">
    <text evidence="1">The sequence shown here is derived from an EMBL/GenBank/DDBJ whole genome shotgun (WGS) entry which is preliminary data.</text>
</comment>
<dbReference type="AlphaFoldDB" id="A0AA41ZGP9"/>